<dbReference type="Pfam" id="PF01381">
    <property type="entry name" value="HTH_3"/>
    <property type="match status" value="1"/>
</dbReference>
<sequence>MNNIIKKIRLSKGITVTQLSKKSGLSRNAIYKLEDGNTNPSLETIKKISYGLDETPAKIFNLNVIRELQKGGTKHVQH</sequence>
<name>A0ABU1F0T9_9STAP</name>
<feature type="domain" description="HTH cro/C1-type" evidence="1">
    <location>
        <begin position="5"/>
        <end position="59"/>
    </location>
</feature>
<dbReference type="CDD" id="cd00093">
    <property type="entry name" value="HTH_XRE"/>
    <property type="match status" value="1"/>
</dbReference>
<evidence type="ECO:0000313" key="2">
    <source>
        <dbReference type="EMBL" id="MDR5604005.1"/>
    </source>
</evidence>
<reference evidence="2 3" key="1">
    <citation type="submission" date="2023-08" db="EMBL/GenBank/DDBJ databases">
        <title>Whole genome sequencing of Staphylococcus coagulans NN-2474.</title>
        <authorList>
            <person name="Kropotov V.S."/>
            <person name="Boriskina E.V."/>
            <person name="Gordinskaya N.A."/>
            <person name="Shkurkina I.S."/>
            <person name="Kryazhev D.V."/>
            <person name="Alekseeva A.E."/>
            <person name="Makhova M.A."/>
        </authorList>
    </citation>
    <scope>NUCLEOTIDE SEQUENCE [LARGE SCALE GENOMIC DNA]</scope>
    <source>
        <strain evidence="2 3">NN-2474</strain>
    </source>
</reference>
<dbReference type="InterPro" id="IPR010982">
    <property type="entry name" value="Lambda_DNA-bd_dom_sf"/>
</dbReference>
<dbReference type="RefSeq" id="WP_060829631.1">
    <property type="nucleotide sequence ID" value="NZ_JAVJGV010000082.1"/>
</dbReference>
<dbReference type="EMBL" id="JAVJGV010000082">
    <property type="protein sequence ID" value="MDR5604005.1"/>
    <property type="molecule type" value="Genomic_DNA"/>
</dbReference>
<proteinExistence type="predicted"/>
<dbReference type="SMART" id="SM00530">
    <property type="entry name" value="HTH_XRE"/>
    <property type="match status" value="1"/>
</dbReference>
<dbReference type="Gene3D" id="1.10.260.40">
    <property type="entry name" value="lambda repressor-like DNA-binding domains"/>
    <property type="match status" value="1"/>
</dbReference>
<dbReference type="InterPro" id="IPR001387">
    <property type="entry name" value="Cro/C1-type_HTH"/>
</dbReference>
<dbReference type="Proteomes" id="UP001255050">
    <property type="component" value="Unassembled WGS sequence"/>
</dbReference>
<organism evidence="2 3">
    <name type="scientific">Staphylococcus coagulans</name>
    <dbReference type="NCBI Taxonomy" id="74706"/>
    <lineage>
        <taxon>Bacteria</taxon>
        <taxon>Bacillati</taxon>
        <taxon>Bacillota</taxon>
        <taxon>Bacilli</taxon>
        <taxon>Bacillales</taxon>
        <taxon>Staphylococcaceae</taxon>
        <taxon>Staphylococcus</taxon>
    </lineage>
</organism>
<comment type="caution">
    <text evidence="2">The sequence shown here is derived from an EMBL/GenBank/DDBJ whole genome shotgun (WGS) entry which is preliminary data.</text>
</comment>
<gene>
    <name evidence="2" type="ORF">RCO12_11240</name>
</gene>
<dbReference type="SUPFAM" id="SSF47413">
    <property type="entry name" value="lambda repressor-like DNA-binding domains"/>
    <property type="match status" value="1"/>
</dbReference>
<accession>A0ABU1F0T9</accession>
<protein>
    <submittedName>
        <fullName evidence="2">Helix-turn-helix transcriptional regulator</fullName>
    </submittedName>
</protein>
<evidence type="ECO:0000313" key="3">
    <source>
        <dbReference type="Proteomes" id="UP001255050"/>
    </source>
</evidence>
<keyword evidence="3" id="KW-1185">Reference proteome</keyword>
<dbReference type="PROSITE" id="PS50943">
    <property type="entry name" value="HTH_CROC1"/>
    <property type="match status" value="1"/>
</dbReference>
<evidence type="ECO:0000259" key="1">
    <source>
        <dbReference type="PROSITE" id="PS50943"/>
    </source>
</evidence>